<dbReference type="SUPFAM" id="SSF51556">
    <property type="entry name" value="Metallo-dependent hydrolases"/>
    <property type="match status" value="1"/>
</dbReference>
<dbReference type="Gene3D" id="3.20.20.140">
    <property type="entry name" value="Metal-dependent hydrolases"/>
    <property type="match status" value="1"/>
</dbReference>
<dbReference type="Pfam" id="PF07969">
    <property type="entry name" value="Amidohydro_3"/>
    <property type="match status" value="1"/>
</dbReference>
<comment type="caution">
    <text evidence="2">The sequence shown here is derived from an EMBL/GenBank/DDBJ whole genome shotgun (WGS) entry which is preliminary data.</text>
</comment>
<dbReference type="GO" id="GO:0016810">
    <property type="term" value="F:hydrolase activity, acting on carbon-nitrogen (but not peptide) bonds"/>
    <property type="evidence" value="ECO:0007669"/>
    <property type="project" value="InterPro"/>
</dbReference>
<dbReference type="InterPro" id="IPR011059">
    <property type="entry name" value="Metal-dep_hydrolase_composite"/>
</dbReference>
<protein>
    <submittedName>
        <fullName evidence="2">Amidohydrolase</fullName>
    </submittedName>
</protein>
<dbReference type="PANTHER" id="PTHR22642">
    <property type="entry name" value="IMIDAZOLONEPROPIONASE"/>
    <property type="match status" value="1"/>
</dbReference>
<gene>
    <name evidence="2" type="ORF">ULMA_20340</name>
</gene>
<dbReference type="EMBL" id="BKCG01000005">
    <property type="protein sequence ID" value="GER59926.1"/>
    <property type="molecule type" value="Genomic_DNA"/>
</dbReference>
<name>A0A5J4IY92_9FLAO</name>
<organism evidence="2 3">
    <name type="scientific">Patiriisocius marinus</name>
    <dbReference type="NCBI Taxonomy" id="1397112"/>
    <lineage>
        <taxon>Bacteria</taxon>
        <taxon>Pseudomonadati</taxon>
        <taxon>Bacteroidota</taxon>
        <taxon>Flavobacteriia</taxon>
        <taxon>Flavobacteriales</taxon>
        <taxon>Flavobacteriaceae</taxon>
        <taxon>Patiriisocius</taxon>
    </lineage>
</organism>
<accession>A0A5J4IY92</accession>
<feature type="domain" description="Amidohydrolase 3" evidence="1">
    <location>
        <begin position="70"/>
        <end position="540"/>
    </location>
</feature>
<dbReference type="SUPFAM" id="SSF51338">
    <property type="entry name" value="Composite domain of metallo-dependent hydrolases"/>
    <property type="match status" value="1"/>
</dbReference>
<dbReference type="PROSITE" id="PS51257">
    <property type="entry name" value="PROKAR_LIPOPROTEIN"/>
    <property type="match status" value="1"/>
</dbReference>
<keyword evidence="3" id="KW-1185">Reference proteome</keyword>
<dbReference type="CDD" id="cd01300">
    <property type="entry name" value="YtcJ_like"/>
    <property type="match status" value="1"/>
</dbReference>
<keyword evidence="2" id="KW-0378">Hydrolase</keyword>
<dbReference type="RefSeq" id="WP_151674390.1">
    <property type="nucleotide sequence ID" value="NZ_BKCG01000005.1"/>
</dbReference>
<dbReference type="OrthoDB" id="9767366at2"/>
<evidence type="ECO:0000313" key="3">
    <source>
        <dbReference type="Proteomes" id="UP000326509"/>
    </source>
</evidence>
<evidence type="ECO:0000259" key="1">
    <source>
        <dbReference type="Pfam" id="PF07969"/>
    </source>
</evidence>
<proteinExistence type="predicted"/>
<dbReference type="PANTHER" id="PTHR22642:SF2">
    <property type="entry name" value="PROTEIN LONG AFTER FAR-RED 3"/>
    <property type="match status" value="1"/>
</dbReference>
<dbReference type="Gene3D" id="2.30.40.10">
    <property type="entry name" value="Urease, subunit C, domain 1"/>
    <property type="match status" value="1"/>
</dbReference>
<dbReference type="InterPro" id="IPR013108">
    <property type="entry name" value="Amidohydro_3"/>
</dbReference>
<sequence>MRLLTTFIISVTIFSCVPNKIDADLLVKNANIYTVDQDFSTASSFVVTDGKIVEIGIKPELELKYNIANTYDAKGHTIVPGLIDAHGHVFNLGVSKQYVDLMGTTSFEEVLERVVAFQKEKKSDFILGRGWDQNDWEVQEFPNNKMLDSLFPDTPVAITRVDGHALVANSLALSMAGITTKTKMPGGSIEVVEGKLTGIVIDTPMDLVYAAVSEPTPEFIKTALLDAEAECLSLGLTTVDDAGLSVEVIEAIDTMQQEDELKLRIYAMVSNTPENLNHFLTKGIIKTDRLNVRSVKVYADGALGSRGAAMREPYSDRHNHFGAMITTQTELNDLAQRIEKAGYQMNTHAIGDSANVAVLRAYKNTLKGKKDMRWRIEHAQIVTPVDFKDFSKNIIPSVQPTHATSDMYWAEERVGKDRIEGAYAYKTLLDNAGIIALGTDFPVERVNPMHTFYAAVARKDLKHYPEGGFRPSEILSREEALKGMTIWAAYANFEENEKGSIEEGKLADFTILNQDIMTVNADSIPHTKVVATFINGEVVFENTTLKSVERKEERIKATDEAH</sequence>
<reference evidence="2 3" key="1">
    <citation type="submission" date="2019-08" db="EMBL/GenBank/DDBJ databases">
        <title>Draft genome sequence of Ulvibacter marinus type strain NBRC 109484.</title>
        <authorList>
            <person name="Kawano K."/>
            <person name="Ushijima N."/>
            <person name="Kihara M."/>
            <person name="Itoh H."/>
        </authorList>
    </citation>
    <scope>NUCLEOTIDE SEQUENCE [LARGE SCALE GENOMIC DNA]</scope>
    <source>
        <strain evidence="2 3">NBRC 109484</strain>
    </source>
</reference>
<evidence type="ECO:0000313" key="2">
    <source>
        <dbReference type="EMBL" id="GER59926.1"/>
    </source>
</evidence>
<dbReference type="InterPro" id="IPR033932">
    <property type="entry name" value="YtcJ-like"/>
</dbReference>
<dbReference type="Gene3D" id="3.10.310.70">
    <property type="match status" value="1"/>
</dbReference>
<dbReference type="Proteomes" id="UP000326509">
    <property type="component" value="Unassembled WGS sequence"/>
</dbReference>
<dbReference type="AlphaFoldDB" id="A0A5J4IY92"/>
<dbReference type="InterPro" id="IPR032466">
    <property type="entry name" value="Metal_Hydrolase"/>
</dbReference>